<sequence>MDPPPTEVAAPPEQRRRRRGGASSVELTLIFTFLFVILSLLKLEPLARNSVEVDNNKKSSIDLPQTNQLDSDIVTASASCIDVIESMKPSSRIMWPQGAQQTPEAISEIVKSMVKGDYVEVDSGNDCNQVGSASLAAAIIQRTVQKDALCNPQKRAIWLVLENEVCMNEVRKRFGENNFAILDETNPAAAMDKEDVDVPIFLLKGMKKTSLADSKIRDIADVSPHMRAMEVFFTDATNNSFISHFCGTCPFESTSFDCNARVEYLKKSYATSDKEAVKDLLSKGFCVHPQFNLHQHDRKNSTDGSGTLFQKNDTRVRVPKVFRKQEIVPIIDPKVTKSWEQLNEWHSETVRKYFGHVGTNPYQTYRYIEAVQHIIQHKQQQEQNEVRVNVCETGFNGGHSAMLFLSFLDLENGIKVYYYGWDLKEVGSSLPTAEKMEEKFGDHFHIVWGDSKETLKNARETMNGQTCDLIVVDGEHTRNGVVNDLQNLLKVAEKGAIVFGDDCAPYKRTVPKSEEMLDGWNSFVKTGDLVSVAMYRNPDLGSPGFVEGIVPESNGEYTLGL</sequence>
<proteinExistence type="predicted"/>
<keyword evidence="2" id="KW-1133">Transmembrane helix</keyword>
<comment type="caution">
    <text evidence="3">The sequence shown here is derived from an EMBL/GenBank/DDBJ whole genome shotgun (WGS) entry which is preliminary data.</text>
</comment>
<protein>
    <submittedName>
        <fullName evidence="3">Uncharacterized protein</fullName>
    </submittedName>
</protein>
<evidence type="ECO:0000256" key="2">
    <source>
        <dbReference type="SAM" id="Phobius"/>
    </source>
</evidence>
<evidence type="ECO:0000256" key="1">
    <source>
        <dbReference type="SAM" id="MobiDB-lite"/>
    </source>
</evidence>
<dbReference type="EMBL" id="JATAAI010000014">
    <property type="protein sequence ID" value="KAK1740981.1"/>
    <property type="molecule type" value="Genomic_DNA"/>
</dbReference>
<keyword evidence="4" id="KW-1185">Reference proteome</keyword>
<gene>
    <name evidence="3" type="ORF">QTG54_008233</name>
</gene>
<accession>A0AAD9DB39</accession>
<organism evidence="3 4">
    <name type="scientific">Skeletonema marinoi</name>
    <dbReference type="NCBI Taxonomy" id="267567"/>
    <lineage>
        <taxon>Eukaryota</taxon>
        <taxon>Sar</taxon>
        <taxon>Stramenopiles</taxon>
        <taxon>Ochrophyta</taxon>
        <taxon>Bacillariophyta</taxon>
        <taxon>Coscinodiscophyceae</taxon>
        <taxon>Thalassiosirophycidae</taxon>
        <taxon>Thalassiosirales</taxon>
        <taxon>Skeletonemataceae</taxon>
        <taxon>Skeletonema</taxon>
        <taxon>Skeletonema marinoi-dohrnii complex</taxon>
    </lineage>
</organism>
<name>A0AAD9DB39_9STRA</name>
<feature type="transmembrane region" description="Helical" evidence="2">
    <location>
        <begin position="21"/>
        <end position="41"/>
    </location>
</feature>
<dbReference type="Gene3D" id="3.40.50.150">
    <property type="entry name" value="Vaccinia Virus protein VP39"/>
    <property type="match status" value="1"/>
</dbReference>
<reference evidence="3" key="1">
    <citation type="submission" date="2023-06" db="EMBL/GenBank/DDBJ databases">
        <title>Survivors Of The Sea: Transcriptome response of Skeletonema marinoi to long-term dormancy.</title>
        <authorList>
            <person name="Pinder M.I.M."/>
            <person name="Kourtchenko O."/>
            <person name="Robertson E.K."/>
            <person name="Larsson T."/>
            <person name="Maumus F."/>
            <person name="Osuna-Cruz C.M."/>
            <person name="Vancaester E."/>
            <person name="Stenow R."/>
            <person name="Vandepoele K."/>
            <person name="Ploug H."/>
            <person name="Bruchert V."/>
            <person name="Godhe A."/>
            <person name="Topel M."/>
        </authorList>
    </citation>
    <scope>NUCLEOTIDE SEQUENCE</scope>
    <source>
        <strain evidence="3">R05AC</strain>
    </source>
</reference>
<dbReference type="Proteomes" id="UP001224775">
    <property type="component" value="Unassembled WGS sequence"/>
</dbReference>
<dbReference type="InterPro" id="IPR029063">
    <property type="entry name" value="SAM-dependent_MTases_sf"/>
</dbReference>
<evidence type="ECO:0000313" key="3">
    <source>
        <dbReference type="EMBL" id="KAK1740981.1"/>
    </source>
</evidence>
<evidence type="ECO:0000313" key="4">
    <source>
        <dbReference type="Proteomes" id="UP001224775"/>
    </source>
</evidence>
<dbReference type="AlphaFoldDB" id="A0AAD9DB39"/>
<feature type="region of interest" description="Disordered" evidence="1">
    <location>
        <begin position="1"/>
        <end position="21"/>
    </location>
</feature>
<keyword evidence="2" id="KW-0472">Membrane</keyword>
<dbReference type="Pfam" id="PF13578">
    <property type="entry name" value="Methyltransf_24"/>
    <property type="match status" value="1"/>
</dbReference>
<keyword evidence="2" id="KW-0812">Transmembrane</keyword>